<dbReference type="PANTHER" id="PTHR11085">
    <property type="entry name" value="NAD-DEPENDENT PROTEIN DEACYLASE SIRTUIN-5, MITOCHONDRIAL-RELATED"/>
    <property type="match status" value="1"/>
</dbReference>
<gene>
    <name evidence="13" type="primary">Sirt1</name>
    <name evidence="13" type="ORF">NPIL_238211</name>
</gene>
<comment type="cofactor">
    <cofactor evidence="1">
        <name>Zn(2+)</name>
        <dbReference type="ChEBI" id="CHEBI:29105"/>
    </cofactor>
</comment>
<dbReference type="PROSITE" id="PS50305">
    <property type="entry name" value="SIRTUIN"/>
    <property type="match status" value="1"/>
</dbReference>
<evidence type="ECO:0000256" key="8">
    <source>
        <dbReference type="ARBA" id="ARBA00023027"/>
    </source>
</evidence>
<feature type="compositionally biased region" description="Polar residues" evidence="11">
    <location>
        <begin position="654"/>
        <end position="673"/>
    </location>
</feature>
<proteinExistence type="inferred from homology"/>
<evidence type="ECO:0000256" key="4">
    <source>
        <dbReference type="ARBA" id="ARBA00012928"/>
    </source>
</evidence>
<evidence type="ECO:0000256" key="11">
    <source>
        <dbReference type="SAM" id="MobiDB-lite"/>
    </source>
</evidence>
<evidence type="ECO:0000256" key="2">
    <source>
        <dbReference type="ARBA" id="ARBA00004123"/>
    </source>
</evidence>
<dbReference type="FunFam" id="3.30.1600.10:FF:000013">
    <property type="entry name" value="NAD-dependent protein deacetylase sirtuin-1"/>
    <property type="match status" value="1"/>
</dbReference>
<organism evidence="13 14">
    <name type="scientific">Nephila pilipes</name>
    <name type="common">Giant wood spider</name>
    <name type="synonym">Nephila maculata</name>
    <dbReference type="NCBI Taxonomy" id="299642"/>
    <lineage>
        <taxon>Eukaryota</taxon>
        <taxon>Metazoa</taxon>
        <taxon>Ecdysozoa</taxon>
        <taxon>Arthropoda</taxon>
        <taxon>Chelicerata</taxon>
        <taxon>Arachnida</taxon>
        <taxon>Araneae</taxon>
        <taxon>Araneomorphae</taxon>
        <taxon>Entelegynae</taxon>
        <taxon>Araneoidea</taxon>
        <taxon>Nephilidae</taxon>
        <taxon>Nephila</taxon>
    </lineage>
</organism>
<evidence type="ECO:0000256" key="9">
    <source>
        <dbReference type="ARBA" id="ARBA00023242"/>
    </source>
</evidence>
<evidence type="ECO:0000256" key="5">
    <source>
        <dbReference type="ARBA" id="ARBA00022679"/>
    </source>
</evidence>
<dbReference type="GO" id="GO:0003714">
    <property type="term" value="F:transcription corepressor activity"/>
    <property type="evidence" value="ECO:0007669"/>
    <property type="project" value="TreeGrafter"/>
</dbReference>
<protein>
    <recommendedName>
        <fullName evidence="4">protein acetyllysine N-acetyltransferase</fullName>
        <ecNumber evidence="4">2.3.1.286</ecNumber>
    </recommendedName>
</protein>
<feature type="region of interest" description="Disordered" evidence="11">
    <location>
        <begin position="627"/>
        <end position="693"/>
    </location>
</feature>
<dbReference type="GO" id="GO:0017136">
    <property type="term" value="F:histone deacetylase activity, NAD-dependent"/>
    <property type="evidence" value="ECO:0007669"/>
    <property type="project" value="TreeGrafter"/>
</dbReference>
<evidence type="ECO:0000256" key="3">
    <source>
        <dbReference type="ARBA" id="ARBA00006924"/>
    </source>
</evidence>
<dbReference type="CDD" id="cd01408">
    <property type="entry name" value="SIRT1"/>
    <property type="match status" value="1"/>
</dbReference>
<dbReference type="InterPro" id="IPR050134">
    <property type="entry name" value="NAD-dep_sirtuin_deacylases"/>
</dbReference>
<feature type="binding site" evidence="10">
    <location>
        <position position="354"/>
    </location>
    <ligand>
        <name>Zn(2+)</name>
        <dbReference type="ChEBI" id="CHEBI:29105"/>
    </ligand>
</feature>
<accession>A0A8X6PVG8</accession>
<feature type="binding site" evidence="10">
    <location>
        <position position="351"/>
    </location>
    <ligand>
        <name>Zn(2+)</name>
        <dbReference type="ChEBI" id="CHEBI:29105"/>
    </ligand>
</feature>
<feature type="binding site" evidence="10">
    <location>
        <position position="375"/>
    </location>
    <ligand>
        <name>Zn(2+)</name>
        <dbReference type="ChEBI" id="CHEBI:29105"/>
    </ligand>
</feature>
<dbReference type="GO" id="GO:0005654">
    <property type="term" value="C:nucleoplasm"/>
    <property type="evidence" value="ECO:0007669"/>
    <property type="project" value="TreeGrafter"/>
</dbReference>
<name>A0A8X6PVG8_NEPPI</name>
<dbReference type="GO" id="GO:0005637">
    <property type="term" value="C:nuclear inner membrane"/>
    <property type="evidence" value="ECO:0007669"/>
    <property type="project" value="TreeGrafter"/>
</dbReference>
<comment type="similarity">
    <text evidence="3">Belongs to the sirtuin family. Class I subfamily.</text>
</comment>
<evidence type="ECO:0000256" key="7">
    <source>
        <dbReference type="ARBA" id="ARBA00022833"/>
    </source>
</evidence>
<dbReference type="Pfam" id="PF02146">
    <property type="entry name" value="SIR2"/>
    <property type="match status" value="1"/>
</dbReference>
<reference evidence="13" key="1">
    <citation type="submission" date="2020-08" db="EMBL/GenBank/DDBJ databases">
        <title>Multicomponent nature underlies the extraordinary mechanical properties of spider dragline silk.</title>
        <authorList>
            <person name="Kono N."/>
            <person name="Nakamura H."/>
            <person name="Mori M."/>
            <person name="Yoshida Y."/>
            <person name="Ohtoshi R."/>
            <person name="Malay A.D."/>
            <person name="Moran D.A.P."/>
            <person name="Tomita M."/>
            <person name="Numata K."/>
            <person name="Arakawa K."/>
        </authorList>
    </citation>
    <scope>NUCLEOTIDE SEQUENCE</scope>
</reference>
<feature type="active site" description="Proton acceptor" evidence="10">
    <location>
        <position position="343"/>
    </location>
</feature>
<keyword evidence="8" id="KW-0520">NAD</keyword>
<evidence type="ECO:0000256" key="10">
    <source>
        <dbReference type="PROSITE-ProRule" id="PRU00236"/>
    </source>
</evidence>
<keyword evidence="14" id="KW-1185">Reference proteome</keyword>
<dbReference type="InterPro" id="IPR003000">
    <property type="entry name" value="Sirtuin"/>
</dbReference>
<dbReference type="OrthoDB" id="424302at2759"/>
<evidence type="ECO:0000313" key="13">
    <source>
        <dbReference type="EMBL" id="GFT91371.1"/>
    </source>
</evidence>
<keyword evidence="5" id="KW-0808">Transferase</keyword>
<evidence type="ECO:0000256" key="1">
    <source>
        <dbReference type="ARBA" id="ARBA00001947"/>
    </source>
</evidence>
<comment type="subcellular location">
    <subcellularLocation>
        <location evidence="2">Nucleus</location>
    </subcellularLocation>
</comment>
<dbReference type="AlphaFoldDB" id="A0A8X6PVG8"/>
<keyword evidence="7 10" id="KW-0862">Zinc</keyword>
<feature type="binding site" evidence="10">
    <location>
        <position position="378"/>
    </location>
    <ligand>
        <name>Zn(2+)</name>
        <dbReference type="ChEBI" id="CHEBI:29105"/>
    </ligand>
</feature>
<dbReference type="EC" id="2.3.1.286" evidence="4"/>
<dbReference type="InterPro" id="IPR026590">
    <property type="entry name" value="Ssirtuin_cat_dom"/>
</dbReference>
<dbReference type="GO" id="GO:0046872">
    <property type="term" value="F:metal ion binding"/>
    <property type="evidence" value="ECO:0007669"/>
    <property type="project" value="UniProtKB-KW"/>
</dbReference>
<keyword evidence="9" id="KW-0539">Nucleus</keyword>
<evidence type="ECO:0000259" key="12">
    <source>
        <dbReference type="PROSITE" id="PS50305"/>
    </source>
</evidence>
<dbReference type="EMBL" id="BMAW01025201">
    <property type="protein sequence ID" value="GFT91371.1"/>
    <property type="molecule type" value="Genomic_DNA"/>
</dbReference>
<feature type="region of interest" description="Disordered" evidence="11">
    <location>
        <begin position="116"/>
        <end position="138"/>
    </location>
</feature>
<dbReference type="Proteomes" id="UP000887013">
    <property type="component" value="Unassembled WGS sequence"/>
</dbReference>
<feature type="compositionally biased region" description="Low complexity" evidence="11">
    <location>
        <begin position="630"/>
        <end position="641"/>
    </location>
</feature>
<feature type="compositionally biased region" description="Basic and acidic residues" evidence="11">
    <location>
        <begin position="682"/>
        <end position="693"/>
    </location>
</feature>
<dbReference type="GO" id="GO:0070403">
    <property type="term" value="F:NAD+ binding"/>
    <property type="evidence" value="ECO:0007669"/>
    <property type="project" value="InterPro"/>
</dbReference>
<keyword evidence="6 10" id="KW-0479">Metal-binding</keyword>
<comment type="caution">
    <text evidence="13">The sequence shown here is derived from an EMBL/GenBank/DDBJ whole genome shotgun (WGS) entry which is preliminary data.</text>
</comment>
<dbReference type="Gene3D" id="3.30.1600.10">
    <property type="entry name" value="SIR2/SIRT2 'Small Domain"/>
    <property type="match status" value="1"/>
</dbReference>
<dbReference type="GO" id="GO:0002039">
    <property type="term" value="F:p53 binding"/>
    <property type="evidence" value="ECO:0007669"/>
    <property type="project" value="TreeGrafter"/>
</dbReference>
<feature type="domain" description="Deacetylase sirtuin-type" evidence="12">
    <location>
        <begin position="216"/>
        <end position="477"/>
    </location>
</feature>
<dbReference type="PANTHER" id="PTHR11085:SF9">
    <property type="entry name" value="NAD-DEPENDENT PROTEIN DEACETYLASE SIRTUIN-1"/>
    <property type="match status" value="1"/>
</dbReference>
<dbReference type="InterPro" id="IPR026591">
    <property type="entry name" value="Sirtuin_cat_small_dom_sf"/>
</dbReference>
<dbReference type="SUPFAM" id="SSF52467">
    <property type="entry name" value="DHS-like NAD/FAD-binding domain"/>
    <property type="match status" value="1"/>
</dbReference>
<sequence length="693" mass="76890">MADALRTSCAAPVFKRPRLEFSPCESDTLISYESVLSEERFSVDSEVQEDSYEVTSSSDCPTDNLEDAASLVASFNVPDTNGVHITSNSDVQQPPVFDQSSQNDFVMENSSDIYANNSCSQTGLTHPEKDTDENDVQDQDSISELSGLSDLSNFSEDLEVDSDHTSWVQRQRNIGIDPRMLLAEILPEGALIPDVVNESILWRYIFHIMHAPKRPKLTGINTLDDAVNLLRSCKKIIVLTGAGVSVSCGIPDFRSRNGIYARLSKDYPDLPDPQAMFDINYFRRDPRPFFKFAKEIYPGQFQPSPSHRFIRLLEKQGKLLRNYSQNIDTLEHAAGIQNVITCHGSFATASCTVCEYKVDSSVIKEDIFNQTIPYCPVCPSELSERGIMKPDIVFFGEGLSDEFHDCLNEDKQVCDLLIVIGSSLKVRPVAMIPNAISTNVPQILINREPLKHLTFDIELLGDCDVVIGELCRRLKSEWDLDDDIPFTPLKELHVFLSKENIPSLSDLASIDSTDFPEINNNFDFSQGQTNGGPSSLTQSEESNSCDYHGLSAIKLDDSEDGSNQGQLFVDSTSNQEVAPKSDDVCITSSCLNSKDNFTKKLPDQTYLFCPPNRYIFQGAEVYRDDDDDCCSTSTDYSSDSDSPQRPHSDDGSGDINNSLLQNENILSQSSSGQPCPVGESTTDSKHLNDSPNT</sequence>
<dbReference type="GO" id="GO:0033553">
    <property type="term" value="C:rDNA heterochromatin"/>
    <property type="evidence" value="ECO:0007669"/>
    <property type="project" value="TreeGrafter"/>
</dbReference>
<evidence type="ECO:0000313" key="14">
    <source>
        <dbReference type="Proteomes" id="UP000887013"/>
    </source>
</evidence>
<feature type="region of interest" description="Disordered" evidence="11">
    <location>
        <begin position="521"/>
        <end position="543"/>
    </location>
</feature>
<dbReference type="Gene3D" id="3.40.50.1220">
    <property type="entry name" value="TPP-binding domain"/>
    <property type="match status" value="1"/>
</dbReference>
<dbReference type="InterPro" id="IPR029035">
    <property type="entry name" value="DHS-like_NAD/FAD-binding_dom"/>
</dbReference>
<evidence type="ECO:0000256" key="6">
    <source>
        <dbReference type="ARBA" id="ARBA00022723"/>
    </source>
</evidence>